<feature type="domain" description="Fumarylacetoacetase-like C-terminal" evidence="1">
    <location>
        <begin position="139"/>
        <end position="326"/>
    </location>
</feature>
<dbReference type="PANTHER" id="PTHR43211:SF1">
    <property type="entry name" value="BLL6422 PROTEIN"/>
    <property type="match status" value="1"/>
</dbReference>
<reference evidence="2 3" key="1">
    <citation type="submission" date="2019-03" db="EMBL/GenBank/DDBJ databases">
        <title>Comparative insights into the high quality Complete genome sequence of highly metal resistant Cupriavidus metallidurans strain BS1 isolated from a gold-copper mine.</title>
        <authorList>
            <person name="Mazhar H.S."/>
            <person name="Rensing C."/>
        </authorList>
    </citation>
    <scope>NUCLEOTIDE SEQUENCE [LARGE SCALE GENOMIC DNA]</scope>
    <source>
        <strain evidence="2 3">BS1</strain>
    </source>
</reference>
<evidence type="ECO:0000259" key="1">
    <source>
        <dbReference type="Pfam" id="PF01557"/>
    </source>
</evidence>
<accession>A0A482ISI4</accession>
<protein>
    <submittedName>
        <fullName evidence="2">Fumarylacetoacetate hydrolase family protein</fullName>
    </submittedName>
</protein>
<dbReference type="GO" id="GO:0016787">
    <property type="term" value="F:hydrolase activity"/>
    <property type="evidence" value="ECO:0007669"/>
    <property type="project" value="UniProtKB-KW"/>
</dbReference>
<name>A0A482ISI4_9BURK</name>
<evidence type="ECO:0000313" key="3">
    <source>
        <dbReference type="Proteomes" id="UP000253772"/>
    </source>
</evidence>
<dbReference type="Proteomes" id="UP000253772">
    <property type="component" value="Chromosome c2"/>
</dbReference>
<dbReference type="Pfam" id="PF01557">
    <property type="entry name" value="FAA_hydrolase"/>
    <property type="match status" value="1"/>
</dbReference>
<dbReference type="EMBL" id="CP037901">
    <property type="protein sequence ID" value="QBP11798.1"/>
    <property type="molecule type" value="Genomic_DNA"/>
</dbReference>
<dbReference type="Gene3D" id="3.90.850.10">
    <property type="entry name" value="Fumarylacetoacetase-like, C-terminal domain"/>
    <property type="match status" value="1"/>
</dbReference>
<dbReference type="RefSeq" id="WP_017510672.1">
    <property type="nucleotide sequence ID" value="NZ_CP037901.1"/>
</dbReference>
<dbReference type="InterPro" id="IPR036663">
    <property type="entry name" value="Fumarylacetoacetase_C_sf"/>
</dbReference>
<keyword evidence="2" id="KW-0378">Hydrolase</keyword>
<gene>
    <name evidence="2" type="ORF">DDF84_018475</name>
</gene>
<dbReference type="InterPro" id="IPR011234">
    <property type="entry name" value="Fumarylacetoacetase-like_C"/>
</dbReference>
<organism evidence="2 3">
    <name type="scientific">Cupriavidus metallidurans</name>
    <dbReference type="NCBI Taxonomy" id="119219"/>
    <lineage>
        <taxon>Bacteria</taxon>
        <taxon>Pseudomonadati</taxon>
        <taxon>Pseudomonadota</taxon>
        <taxon>Betaproteobacteria</taxon>
        <taxon>Burkholderiales</taxon>
        <taxon>Burkholderiaceae</taxon>
        <taxon>Cupriavidus</taxon>
    </lineage>
</organism>
<sequence>MRLVTFQGADGQHRAGALFNQDEAVLDLRIASQLVRGGDGAALTSVQALIEGGEAALAEAQSLLARTPSDAVVARSAVKLLAPVQPPTQMRDCSCFELHLRQCFAAARRARALQTPDPEATLKAMNTRADDRVIDAFNRQPIYYKCNRFAVIGPDDDVVWPDYSEQLDFELEFGCYIAGRAKNVPRDRARQYIFGYTIFNDVSARDAQAKEMSGMLGPAKGKDFDTANVMGPCLVTADELGDPYDLTMIARVNGEEWGRGNTRDMRWRFEDVIAHISRSETLYPGEFLGSGTVGNGCGLEHLRFLKPGDVVELEVEGLGILRNRVVLPSAVADLAAQ</sequence>
<dbReference type="OrthoDB" id="9805307at2"/>
<dbReference type="PANTHER" id="PTHR43211">
    <property type="entry name" value="FUMARYLACETOACETATE HYDROLASE"/>
    <property type="match status" value="1"/>
</dbReference>
<dbReference type="SUPFAM" id="SSF56529">
    <property type="entry name" value="FAH"/>
    <property type="match status" value="1"/>
</dbReference>
<evidence type="ECO:0000313" key="2">
    <source>
        <dbReference type="EMBL" id="QBP11798.1"/>
    </source>
</evidence>
<proteinExistence type="predicted"/>
<dbReference type="AlphaFoldDB" id="A0A482ISI4"/>